<evidence type="ECO:0000256" key="1">
    <source>
        <dbReference type="SAM" id="MobiDB-lite"/>
    </source>
</evidence>
<dbReference type="EMBL" id="CAUYUJ010003549">
    <property type="protein sequence ID" value="CAK0805759.1"/>
    <property type="molecule type" value="Genomic_DNA"/>
</dbReference>
<evidence type="ECO:0000313" key="3">
    <source>
        <dbReference type="Proteomes" id="UP001189429"/>
    </source>
</evidence>
<proteinExistence type="predicted"/>
<reference evidence="2" key="1">
    <citation type="submission" date="2023-10" db="EMBL/GenBank/DDBJ databases">
        <authorList>
            <person name="Chen Y."/>
            <person name="Shah S."/>
            <person name="Dougan E. K."/>
            <person name="Thang M."/>
            <person name="Chan C."/>
        </authorList>
    </citation>
    <scope>NUCLEOTIDE SEQUENCE [LARGE SCALE GENOMIC DNA]</scope>
</reference>
<keyword evidence="3" id="KW-1185">Reference proteome</keyword>
<organism evidence="2 3">
    <name type="scientific">Prorocentrum cordatum</name>
    <dbReference type="NCBI Taxonomy" id="2364126"/>
    <lineage>
        <taxon>Eukaryota</taxon>
        <taxon>Sar</taxon>
        <taxon>Alveolata</taxon>
        <taxon>Dinophyceae</taxon>
        <taxon>Prorocentrales</taxon>
        <taxon>Prorocentraceae</taxon>
        <taxon>Prorocentrum</taxon>
    </lineage>
</organism>
<evidence type="ECO:0000313" key="2">
    <source>
        <dbReference type="EMBL" id="CAK0805759.1"/>
    </source>
</evidence>
<sequence>MQMRRRQILLTSKFEEVAKAQEEMEVDAPSAAPALVQHLEPLEAFIPEEEKAEWAAKKEDICQSGKALPPRAAQAQPTPVPVRPLPKAAAVPVAKQPSVPVPLLRGHQNRYGRQAGPGHGGGRQRSVMARKQLTLIVAFAPHEV</sequence>
<dbReference type="Proteomes" id="UP001189429">
    <property type="component" value="Unassembled WGS sequence"/>
</dbReference>
<gene>
    <name evidence="2" type="ORF">PCOR1329_LOCUS12195</name>
</gene>
<comment type="caution">
    <text evidence="2">The sequence shown here is derived from an EMBL/GenBank/DDBJ whole genome shotgun (WGS) entry which is preliminary data.</text>
</comment>
<protein>
    <submittedName>
        <fullName evidence="2">Uncharacterized protein</fullName>
    </submittedName>
</protein>
<feature type="region of interest" description="Disordered" evidence="1">
    <location>
        <begin position="63"/>
        <end position="93"/>
    </location>
</feature>
<accession>A0ABN9QIB0</accession>
<name>A0ABN9QIB0_9DINO</name>